<keyword evidence="2" id="KW-1185">Reference proteome</keyword>
<sequence>MADFEEHLADVRKYDSGADEAVVKKLYNRLRLTISNRDAATVACSDKSELETVRDGFCKKTLGLDAKHSDDEIMGVLENVCQEMSDEKRGKPRVPYYYLVAKHTGTLDKL</sequence>
<name>A0A7Y3RKQ1_9PROT</name>
<organism evidence="1 2">
    <name type="scientific">Parvularcula mediterranea</name>
    <dbReference type="NCBI Taxonomy" id="2732508"/>
    <lineage>
        <taxon>Bacteria</taxon>
        <taxon>Pseudomonadati</taxon>
        <taxon>Pseudomonadota</taxon>
        <taxon>Alphaproteobacteria</taxon>
        <taxon>Parvularculales</taxon>
        <taxon>Parvularculaceae</taxon>
        <taxon>Parvularcula</taxon>
    </lineage>
</organism>
<dbReference type="Pfam" id="PF11015">
    <property type="entry name" value="DUF2853"/>
    <property type="match status" value="1"/>
</dbReference>
<evidence type="ECO:0000313" key="1">
    <source>
        <dbReference type="EMBL" id="NNU15857.1"/>
    </source>
</evidence>
<gene>
    <name evidence="1" type="ORF">HK107_05920</name>
</gene>
<dbReference type="InterPro" id="IPR023154">
    <property type="entry name" value="Jann4075-like_sf"/>
</dbReference>
<dbReference type="RefSeq" id="WP_173197631.1">
    <property type="nucleotide sequence ID" value="NZ_JABFCX010000002.1"/>
</dbReference>
<dbReference type="Proteomes" id="UP000536835">
    <property type="component" value="Unassembled WGS sequence"/>
</dbReference>
<accession>A0A7Y3RKQ1</accession>
<dbReference type="EMBL" id="JABFCX010000002">
    <property type="protein sequence ID" value="NNU15857.1"/>
    <property type="molecule type" value="Genomic_DNA"/>
</dbReference>
<dbReference type="Gene3D" id="1.10.238.120">
    <property type="entry name" value="Jann4075-like"/>
    <property type="match status" value="1"/>
</dbReference>
<comment type="caution">
    <text evidence="1">The sequence shown here is derived from an EMBL/GenBank/DDBJ whole genome shotgun (WGS) entry which is preliminary data.</text>
</comment>
<dbReference type="SUPFAM" id="SSF158587">
    <property type="entry name" value="Jann4075-like"/>
    <property type="match status" value="1"/>
</dbReference>
<evidence type="ECO:0000313" key="2">
    <source>
        <dbReference type="Proteomes" id="UP000536835"/>
    </source>
</evidence>
<reference evidence="1 2" key="1">
    <citation type="submission" date="2020-05" db="EMBL/GenBank/DDBJ databases">
        <title>Parvularcula mediterraneae sp. nov., isolated from polypropylene straw from shallow seawater of the seashore of Laganas in Zakynthos island, Greece.</title>
        <authorList>
            <person name="Szabo I."/>
            <person name="Al-Omari J."/>
            <person name="Rado J."/>
            <person name="Szerdahelyi G.S."/>
        </authorList>
    </citation>
    <scope>NUCLEOTIDE SEQUENCE [LARGE SCALE GENOMIC DNA]</scope>
    <source>
        <strain evidence="1 2">ZS-1/3</strain>
    </source>
</reference>
<protein>
    <submittedName>
        <fullName evidence="1">DUF2853 family protein</fullName>
    </submittedName>
</protein>
<dbReference type="InterPro" id="IPR021274">
    <property type="entry name" value="DUF2853"/>
</dbReference>
<dbReference type="AlphaFoldDB" id="A0A7Y3RKQ1"/>
<proteinExistence type="predicted"/>